<proteinExistence type="predicted"/>
<protein>
    <submittedName>
        <fullName evidence="1">Uncharacterized protein</fullName>
    </submittedName>
</protein>
<feature type="non-terminal residue" evidence="1">
    <location>
        <position position="1"/>
    </location>
</feature>
<sequence length="82" mass="9136">EFSGGDNAPCLSVLNNTISYLESKSEWTDWAIWGAGPLLGSTYVENIEPGESMEFNTMWLQVLGPHIKSSHYLKRFGISNRG</sequence>
<reference evidence="1 2" key="1">
    <citation type="journal article" date="2018" name="BMC Genomics">
        <title>Genomic evidence for intraspecific hybridization in a clonal and extremely halotolerant yeast.</title>
        <authorList>
            <person name="Gostincar C."/>
            <person name="Stajich J.E."/>
            <person name="Zupancic J."/>
            <person name="Zalar P."/>
            <person name="Gunde-Cimerman N."/>
        </authorList>
    </citation>
    <scope>NUCLEOTIDE SEQUENCE [LARGE SCALE GENOMIC DNA]</scope>
    <source>
        <strain evidence="1 2">EXF-6656</strain>
    </source>
</reference>
<dbReference type="EMBL" id="QWIJ01000633">
    <property type="protein sequence ID" value="RMX80198.1"/>
    <property type="molecule type" value="Genomic_DNA"/>
</dbReference>
<evidence type="ECO:0000313" key="2">
    <source>
        <dbReference type="Proteomes" id="UP000281245"/>
    </source>
</evidence>
<dbReference type="Gene3D" id="3.20.20.80">
    <property type="entry name" value="Glycosidases"/>
    <property type="match status" value="1"/>
</dbReference>
<comment type="caution">
    <text evidence="1">The sequence shown here is derived from an EMBL/GenBank/DDBJ whole genome shotgun (WGS) entry which is preliminary data.</text>
</comment>
<dbReference type="Proteomes" id="UP000281245">
    <property type="component" value="Unassembled WGS sequence"/>
</dbReference>
<dbReference type="VEuPathDB" id="FungiDB:BTJ68_00931"/>
<dbReference type="AlphaFoldDB" id="A0A3M6WPM8"/>
<accession>A0A3M6WPM8</accession>
<dbReference type="OrthoDB" id="5823761at2759"/>
<gene>
    <name evidence="1" type="ORF">D0869_07735</name>
</gene>
<organism evidence="1 2">
    <name type="scientific">Hortaea werneckii</name>
    <name type="common">Black yeast</name>
    <name type="synonym">Cladosporium werneckii</name>
    <dbReference type="NCBI Taxonomy" id="91943"/>
    <lineage>
        <taxon>Eukaryota</taxon>
        <taxon>Fungi</taxon>
        <taxon>Dikarya</taxon>
        <taxon>Ascomycota</taxon>
        <taxon>Pezizomycotina</taxon>
        <taxon>Dothideomycetes</taxon>
        <taxon>Dothideomycetidae</taxon>
        <taxon>Mycosphaerellales</taxon>
        <taxon>Teratosphaeriaceae</taxon>
        <taxon>Hortaea</taxon>
    </lineage>
</organism>
<evidence type="ECO:0000313" key="1">
    <source>
        <dbReference type="EMBL" id="RMX80198.1"/>
    </source>
</evidence>
<name>A0A3M6WPM8_HORWE</name>